<sequence length="248" mass="28323">MAMTRDVDGGIRQLVLVHGRDQARAMVEPEQRSLVDIAAEVMSDDEGKIGITYTGFCLTGLPHRRLPDDAAWDKSGHRVRLLVEPGRIVRGKGQPKLVGVPYGARARMILLYLQTQAIRTGSREVELGRSMRHWLGRMGLSWGGETGKALREQATRIAACSLKFFWTGEDASGWEAGRFVRSGLRFHHRQDDDRQTELWEDRVVLVSDQEHLLRYQRHRRAEKPPRTIEMKNNLKFQWLKNCGISVSI</sequence>
<dbReference type="EMBL" id="JAUTWS010000235">
    <property type="protein sequence ID" value="MDO9714382.1"/>
    <property type="molecule type" value="Genomic_DNA"/>
</dbReference>
<organism evidence="1 2">
    <name type="scientific">Paracraurococcus lichenis</name>
    <dbReference type="NCBI Taxonomy" id="3064888"/>
    <lineage>
        <taxon>Bacteria</taxon>
        <taxon>Pseudomonadati</taxon>
        <taxon>Pseudomonadota</taxon>
        <taxon>Alphaproteobacteria</taxon>
        <taxon>Acetobacterales</taxon>
        <taxon>Roseomonadaceae</taxon>
        <taxon>Paracraurococcus</taxon>
    </lineage>
</organism>
<evidence type="ECO:0000313" key="1">
    <source>
        <dbReference type="EMBL" id="MDO9714382.1"/>
    </source>
</evidence>
<dbReference type="Pfam" id="PF04796">
    <property type="entry name" value="RepA_C"/>
    <property type="match status" value="1"/>
</dbReference>
<protein>
    <submittedName>
        <fullName evidence="1">Replication protein RepA</fullName>
    </submittedName>
</protein>
<comment type="caution">
    <text evidence="1">The sequence shown here is derived from an EMBL/GenBank/DDBJ whole genome shotgun (WGS) entry which is preliminary data.</text>
</comment>
<dbReference type="Proteomes" id="UP001243009">
    <property type="component" value="Unassembled WGS sequence"/>
</dbReference>
<name>A0ABT9EDS0_9PROT</name>
<dbReference type="RefSeq" id="WP_305109216.1">
    <property type="nucleotide sequence ID" value="NZ_JAUTWS010000235.1"/>
</dbReference>
<gene>
    <name evidence="1" type="ORF">Q7A36_39225</name>
</gene>
<accession>A0ABT9EDS0</accession>
<keyword evidence="2" id="KW-1185">Reference proteome</keyword>
<evidence type="ECO:0000313" key="2">
    <source>
        <dbReference type="Proteomes" id="UP001243009"/>
    </source>
</evidence>
<reference evidence="1 2" key="1">
    <citation type="submission" date="2023-08" db="EMBL/GenBank/DDBJ databases">
        <title>The draft genome sequence of Paracraurococcus sp. LOR1-02.</title>
        <authorList>
            <person name="Kingkaew E."/>
            <person name="Tanasupawat S."/>
        </authorList>
    </citation>
    <scope>NUCLEOTIDE SEQUENCE [LARGE SCALE GENOMIC DNA]</scope>
    <source>
        <strain evidence="1 2">LOR1-02</strain>
    </source>
</reference>
<proteinExistence type="predicted"/>
<dbReference type="InterPro" id="IPR006881">
    <property type="entry name" value="RepA_C"/>
</dbReference>